<feature type="binding site" evidence="6">
    <location>
        <position position="94"/>
    </location>
    <ligand>
        <name>substrate</name>
    </ligand>
</feature>
<keyword evidence="5 6" id="KW-0067">ATP-binding</keyword>
<dbReference type="PANTHER" id="PTHR21060">
    <property type="entry name" value="ACETATE KINASE"/>
    <property type="match status" value="1"/>
</dbReference>
<comment type="function">
    <text evidence="6">Catalyzes the formation of acetyl phosphate from acetate and ATP. Can also catalyze the reverse reaction.</text>
</comment>
<dbReference type="EC" id="2.7.2.1" evidence="6"/>
<evidence type="ECO:0000256" key="7">
    <source>
        <dbReference type="RuleBase" id="RU003835"/>
    </source>
</evidence>
<comment type="catalytic activity">
    <reaction evidence="6">
        <text>acetate + ATP = acetyl phosphate + ADP</text>
        <dbReference type="Rhea" id="RHEA:11352"/>
        <dbReference type="ChEBI" id="CHEBI:22191"/>
        <dbReference type="ChEBI" id="CHEBI:30089"/>
        <dbReference type="ChEBI" id="CHEBI:30616"/>
        <dbReference type="ChEBI" id="CHEBI:456216"/>
        <dbReference type="EC" id="2.7.2.1"/>
    </reaction>
</comment>
<comment type="cofactor">
    <cofactor evidence="6">
        <name>Mg(2+)</name>
        <dbReference type="ChEBI" id="CHEBI:18420"/>
    </cofactor>
    <cofactor evidence="6">
        <name>Mn(2+)</name>
        <dbReference type="ChEBI" id="CHEBI:29035"/>
    </cofactor>
    <text evidence="6">Mg(2+). Can also accept Mn(2+).</text>
</comment>
<gene>
    <name evidence="6" type="primary">ackA</name>
    <name evidence="8" type="ORF">ACFYV7_03645</name>
</gene>
<dbReference type="PANTHER" id="PTHR21060:SF15">
    <property type="entry name" value="ACETATE KINASE-RELATED"/>
    <property type="match status" value="1"/>
</dbReference>
<feature type="site" description="Transition state stabilizer" evidence="6">
    <location>
        <position position="183"/>
    </location>
</feature>
<dbReference type="RefSeq" id="WP_387713281.1">
    <property type="nucleotide sequence ID" value="NZ_JBIAPI010000001.1"/>
</dbReference>
<sequence length="402" mass="42596">MSESTDDLVLVINSGSSSIKYQLLDPESGAVTASGMVDRIGEDNAGIEHHADGETTERRSAVADHTAGLRLIFDTFAATGHDLTRSGIRAVGHRVVHGGEVFYQPTLIDDDVVAAISDLSSLAPLHNPANVAGIESARELLPDVPQVAVFDTAFFHGLPDAAKTYAIDAKVAAAHGIRKYGFHGTSHEYVSGQVAELLGRDPAQLNQIVFHLGNGASASAIRGGHPTDTTMGLTPLEGLVMGTRSGDLDPGIIAHLVRSAHFDIDQVDKLLNRDSGIKGLSGVNDFRELQRLIDNGDTAAKLAYDVYIHRLRRYLGAYLIDLGGVDAITFTAGVGENSPQVRADALAGLSRFGIEVDPTANTAKDRTARRISPPDAEVAVLVVPTNEELAIARAAHRVAENT</sequence>
<feature type="binding site" evidence="6">
    <location>
        <begin position="333"/>
        <end position="337"/>
    </location>
    <ligand>
        <name>ATP</name>
        <dbReference type="ChEBI" id="CHEBI:30616"/>
    </ligand>
</feature>
<dbReference type="PIRSF" id="PIRSF000722">
    <property type="entry name" value="Acetate_prop_kin"/>
    <property type="match status" value="1"/>
</dbReference>
<dbReference type="InterPro" id="IPR000890">
    <property type="entry name" value="Aliphatic_acid_kin_short-chain"/>
</dbReference>
<keyword evidence="6" id="KW-0460">Magnesium</keyword>
<accession>A0ABW6QMK1</accession>
<evidence type="ECO:0000256" key="5">
    <source>
        <dbReference type="ARBA" id="ARBA00022840"/>
    </source>
</evidence>
<evidence type="ECO:0000256" key="4">
    <source>
        <dbReference type="ARBA" id="ARBA00022777"/>
    </source>
</evidence>
<keyword evidence="6" id="KW-0479">Metal-binding</keyword>
<dbReference type="CDD" id="cd24010">
    <property type="entry name" value="ASKHA_NBD_AcK_PK"/>
    <property type="match status" value="1"/>
</dbReference>
<evidence type="ECO:0000256" key="1">
    <source>
        <dbReference type="ARBA" id="ARBA00008748"/>
    </source>
</evidence>
<dbReference type="PRINTS" id="PR00471">
    <property type="entry name" value="ACETATEKNASE"/>
</dbReference>
<comment type="caution">
    <text evidence="8">The sequence shown here is derived from an EMBL/GenBank/DDBJ whole genome shotgun (WGS) entry which is preliminary data.</text>
</comment>
<dbReference type="SUPFAM" id="SSF53067">
    <property type="entry name" value="Actin-like ATPase domain"/>
    <property type="match status" value="2"/>
</dbReference>
<dbReference type="PROSITE" id="PS01075">
    <property type="entry name" value="ACETATE_KINASE_1"/>
    <property type="match status" value="1"/>
</dbReference>
<dbReference type="InterPro" id="IPR023865">
    <property type="entry name" value="Aliphatic_acid_kinase_CS"/>
</dbReference>
<reference evidence="8 9" key="1">
    <citation type="submission" date="2024-10" db="EMBL/GenBank/DDBJ databases">
        <title>The Natural Products Discovery Center: Release of the First 8490 Sequenced Strains for Exploring Actinobacteria Biosynthetic Diversity.</title>
        <authorList>
            <person name="Kalkreuter E."/>
            <person name="Kautsar S.A."/>
            <person name="Yang D."/>
            <person name="Bader C.D."/>
            <person name="Teijaro C.N."/>
            <person name="Fluegel L."/>
            <person name="Davis C.M."/>
            <person name="Simpson J.R."/>
            <person name="Lauterbach L."/>
            <person name="Steele A.D."/>
            <person name="Gui C."/>
            <person name="Meng S."/>
            <person name="Li G."/>
            <person name="Viehrig K."/>
            <person name="Ye F."/>
            <person name="Su P."/>
            <person name="Kiefer A.F."/>
            <person name="Nichols A."/>
            <person name="Cepeda A.J."/>
            <person name="Yan W."/>
            <person name="Fan B."/>
            <person name="Jiang Y."/>
            <person name="Adhikari A."/>
            <person name="Zheng C.-J."/>
            <person name="Schuster L."/>
            <person name="Cowan T.M."/>
            <person name="Smanski M.J."/>
            <person name="Chevrette M.G."/>
            <person name="De Carvalho L.P.S."/>
            <person name="Shen B."/>
        </authorList>
    </citation>
    <scope>NUCLEOTIDE SEQUENCE [LARGE SCALE GENOMIC DNA]</scope>
    <source>
        <strain evidence="8 9">NPDC003040</strain>
    </source>
</reference>
<dbReference type="InterPro" id="IPR004372">
    <property type="entry name" value="Ac/propionate_kinase"/>
</dbReference>
<feature type="binding site" evidence="6">
    <location>
        <position position="387"/>
    </location>
    <ligand>
        <name>Mg(2+)</name>
        <dbReference type="ChEBI" id="CHEBI:18420"/>
    </ligand>
</feature>
<feature type="binding site" evidence="6">
    <location>
        <position position="20"/>
    </location>
    <ligand>
        <name>ATP</name>
        <dbReference type="ChEBI" id="CHEBI:30616"/>
    </ligand>
</feature>
<feature type="active site" description="Proton donor/acceptor" evidence="6">
    <location>
        <position position="151"/>
    </location>
</feature>
<dbReference type="InterPro" id="IPR043129">
    <property type="entry name" value="ATPase_NBD"/>
</dbReference>
<comment type="subcellular location">
    <subcellularLocation>
        <location evidence="6">Cytoplasm</location>
    </subcellularLocation>
</comment>
<dbReference type="Gene3D" id="3.30.420.40">
    <property type="match status" value="2"/>
</dbReference>
<dbReference type="HAMAP" id="MF_00020">
    <property type="entry name" value="Acetate_kinase"/>
    <property type="match status" value="1"/>
</dbReference>
<keyword evidence="4 6" id="KW-0418">Kinase</keyword>
<dbReference type="GO" id="GO:0008776">
    <property type="term" value="F:acetate kinase activity"/>
    <property type="evidence" value="ECO:0007669"/>
    <property type="project" value="UniProtKB-EC"/>
</dbReference>
<feature type="binding site" evidence="6">
    <location>
        <begin position="285"/>
        <end position="287"/>
    </location>
    <ligand>
        <name>ATP</name>
        <dbReference type="ChEBI" id="CHEBI:30616"/>
    </ligand>
</feature>
<keyword evidence="9" id="KW-1185">Reference proteome</keyword>
<keyword evidence="3 6" id="KW-0547">Nucleotide-binding</keyword>
<dbReference type="Pfam" id="PF00871">
    <property type="entry name" value="Acetate_kinase"/>
    <property type="match status" value="1"/>
</dbReference>
<evidence type="ECO:0000256" key="3">
    <source>
        <dbReference type="ARBA" id="ARBA00022741"/>
    </source>
</evidence>
<dbReference type="PROSITE" id="PS01076">
    <property type="entry name" value="ACETATE_KINASE_2"/>
    <property type="match status" value="1"/>
</dbReference>
<proteinExistence type="inferred from homology"/>
<evidence type="ECO:0000313" key="8">
    <source>
        <dbReference type="EMBL" id="MFF3221868.1"/>
    </source>
</evidence>
<feature type="binding site" evidence="6">
    <location>
        <position position="13"/>
    </location>
    <ligand>
        <name>Mg(2+)</name>
        <dbReference type="ChEBI" id="CHEBI:18420"/>
    </ligand>
</feature>
<evidence type="ECO:0000256" key="6">
    <source>
        <dbReference type="HAMAP-Rule" id="MF_00020"/>
    </source>
</evidence>
<feature type="binding site" evidence="6">
    <location>
        <begin position="211"/>
        <end position="215"/>
    </location>
    <ligand>
        <name>ATP</name>
        <dbReference type="ChEBI" id="CHEBI:30616"/>
    </ligand>
</feature>
<evidence type="ECO:0000256" key="2">
    <source>
        <dbReference type="ARBA" id="ARBA00022679"/>
    </source>
</evidence>
<protein>
    <recommendedName>
        <fullName evidence="6">Acetate kinase</fullName>
        <ecNumber evidence="6">2.7.2.1</ecNumber>
    </recommendedName>
    <alternativeName>
        <fullName evidence="6">Acetokinase</fullName>
    </alternativeName>
</protein>
<name>A0ABW6QMK1_9NOCA</name>
<keyword evidence="6" id="KW-0963">Cytoplasm</keyword>
<evidence type="ECO:0000313" key="9">
    <source>
        <dbReference type="Proteomes" id="UP001601948"/>
    </source>
</evidence>
<feature type="site" description="Transition state stabilizer" evidence="6">
    <location>
        <position position="244"/>
    </location>
</feature>
<keyword evidence="2 6" id="KW-0808">Transferase</keyword>
<comment type="similarity">
    <text evidence="1 6 7">Belongs to the acetokinase family.</text>
</comment>
<dbReference type="Proteomes" id="UP001601948">
    <property type="component" value="Unassembled WGS sequence"/>
</dbReference>
<dbReference type="NCBIfam" id="TIGR00016">
    <property type="entry name" value="ackA"/>
    <property type="match status" value="1"/>
</dbReference>
<dbReference type="EMBL" id="JBIAPI010000001">
    <property type="protein sequence ID" value="MFF3221868.1"/>
    <property type="molecule type" value="Genomic_DNA"/>
</dbReference>
<comment type="pathway">
    <text evidence="6">Metabolic intermediate biosynthesis; acetyl-CoA biosynthesis; acetyl-CoA from acetate: step 1/2.</text>
</comment>
<comment type="subunit">
    <text evidence="6">Homodimer.</text>
</comment>
<organism evidence="8 9">
    <name type="scientific">Nocardia suismassiliense</name>
    <dbReference type="NCBI Taxonomy" id="2077092"/>
    <lineage>
        <taxon>Bacteria</taxon>
        <taxon>Bacillati</taxon>
        <taxon>Actinomycetota</taxon>
        <taxon>Actinomycetes</taxon>
        <taxon>Mycobacteriales</taxon>
        <taxon>Nocardiaceae</taxon>
        <taxon>Nocardia</taxon>
    </lineage>
</organism>